<feature type="compositionally biased region" description="Acidic residues" evidence="9">
    <location>
        <begin position="579"/>
        <end position="589"/>
    </location>
</feature>
<reference evidence="13" key="1">
    <citation type="submission" date="2015-04" db="EMBL/GenBank/DDBJ databases">
        <title>The genome sequence of the plant pathogenic Rhizarian Plasmodiophora brassicae reveals insights in its biotrophic life cycle and the origin of chitin synthesis.</title>
        <authorList>
            <person name="Schwelm A."/>
            <person name="Fogelqvist J."/>
            <person name="Knaust A."/>
            <person name="Julke S."/>
            <person name="Lilja T."/>
            <person name="Dhandapani V."/>
            <person name="Bonilla-Rosso G."/>
            <person name="Karlsson M."/>
            <person name="Shevchenko A."/>
            <person name="Choi S.R."/>
            <person name="Kim H.G."/>
            <person name="Park J.Y."/>
            <person name="Lim Y.P."/>
            <person name="Ludwig-Muller J."/>
            <person name="Dixelius C."/>
        </authorList>
    </citation>
    <scope>NUCLEOTIDE SEQUENCE</scope>
    <source>
        <tissue evidence="13">Potato root galls</tissue>
    </source>
</reference>
<dbReference type="SMART" id="SM01178">
    <property type="entry name" value="DUF4217"/>
    <property type="match status" value="1"/>
</dbReference>
<evidence type="ECO:0000259" key="12">
    <source>
        <dbReference type="PROSITE" id="PS51195"/>
    </source>
</evidence>
<keyword evidence="3 7" id="KW-0347">Helicase</keyword>
<evidence type="ECO:0000256" key="3">
    <source>
        <dbReference type="ARBA" id="ARBA00022806"/>
    </source>
</evidence>
<evidence type="ECO:0000259" key="11">
    <source>
        <dbReference type="PROSITE" id="PS51194"/>
    </source>
</evidence>
<evidence type="ECO:0000256" key="9">
    <source>
        <dbReference type="SAM" id="MobiDB-lite"/>
    </source>
</evidence>
<dbReference type="GO" id="GO:0005524">
    <property type="term" value="F:ATP binding"/>
    <property type="evidence" value="ECO:0007669"/>
    <property type="project" value="UniProtKB-UniRule"/>
</dbReference>
<evidence type="ECO:0000256" key="7">
    <source>
        <dbReference type="RuleBase" id="RU000492"/>
    </source>
</evidence>
<feature type="compositionally biased region" description="Basic residues" evidence="9">
    <location>
        <begin position="650"/>
        <end position="663"/>
    </location>
</feature>
<feature type="domain" description="DEAD-box RNA helicase Q" evidence="12">
    <location>
        <begin position="47"/>
        <end position="75"/>
    </location>
</feature>
<dbReference type="InterPro" id="IPR025313">
    <property type="entry name" value="SPB4-like_CTE"/>
</dbReference>
<comment type="domain">
    <text evidence="8">The Q motif is unique to and characteristic of the DEAD box family of RNA helicases and controls ATP binding and hydrolysis.</text>
</comment>
<keyword evidence="4 7" id="KW-0067">ATP-binding</keyword>
<keyword evidence="2 7" id="KW-0378">Hydrolase</keyword>
<dbReference type="Pfam" id="PF00270">
    <property type="entry name" value="DEAD"/>
    <property type="match status" value="1"/>
</dbReference>
<dbReference type="SUPFAM" id="SSF52540">
    <property type="entry name" value="P-loop containing nucleoside triphosphate hydrolases"/>
    <property type="match status" value="1"/>
</dbReference>
<dbReference type="InterPro" id="IPR011545">
    <property type="entry name" value="DEAD/DEAH_box_helicase_dom"/>
</dbReference>
<dbReference type="InterPro" id="IPR000629">
    <property type="entry name" value="RNA-helicase_DEAD-box_CS"/>
</dbReference>
<accession>A0A0H5QN88</accession>
<dbReference type="InterPro" id="IPR027417">
    <property type="entry name" value="P-loop_NTPase"/>
</dbReference>
<feature type="region of interest" description="Disordered" evidence="9">
    <location>
        <begin position="574"/>
        <end position="611"/>
    </location>
</feature>
<evidence type="ECO:0000256" key="1">
    <source>
        <dbReference type="ARBA" id="ARBA00022741"/>
    </source>
</evidence>
<proteinExistence type="inferred from homology"/>
<dbReference type="PROSITE" id="PS00039">
    <property type="entry name" value="DEAD_ATP_HELICASE"/>
    <property type="match status" value="1"/>
</dbReference>
<evidence type="ECO:0000256" key="8">
    <source>
        <dbReference type="RuleBase" id="RU365068"/>
    </source>
</evidence>
<dbReference type="InterPro" id="IPR001650">
    <property type="entry name" value="Helicase_C-like"/>
</dbReference>
<dbReference type="InterPro" id="IPR014014">
    <property type="entry name" value="RNA_helicase_DEAD_Q_motif"/>
</dbReference>
<sequence>KKTSSKRKFHQGINPSLSGVSLKEAVLKCAPPAGSGTAASMAPGAAKNFMALPLSPATLTGLASQSFKRMTAIQRAAIPHALVGRDLLAAARTGQGKTLAFLVPVLERLYHLGVNTDDGMVAMIISPTRELALQIFEVLRNIGGSHQFSAGLVIGGKDFDGESAYISGMNIVIGTPGRLQHHLEHTPGFTADSIQILVLDEADRCLDLGFRAALDAIISYLPSSRQTMLFSATQTTSVTALARCSLVDPEYVAVHDPANDSAVTPPKLAQSYTIVSADQKLDVLYSFMTTHTSDKVLLFVASRKQVRFMYEIFRRIVPAASIAKPATTSNPQRGHRSGRHRQQHYTPGFYQLHGGMTQTQRLAVFNDFTKATHGVMFATDLAARGLDFTSVSWVIQVDCPDTPETYIHRVGRTARFRSAGRALLMLLPGETAMLDLLRSKRIELKRVKANPSQMRSDIVNGRLRSLLAQLPDLKYTAQAAFVSYCRTLHLAANKDVFRLENIDAGKLALSMGLVGTPKITFAGFGSGSRHDLKNMSMSLRDIVQGDKAKTGEDDKISRLLKRKNATIYHESRTRLRADNEDEEDDEEDFLTIGGRQDETTEKRQKKMNPSNADAIIDEDMIAEYGNQLKIVLAQADTECDKNADQLRVKQMHKASKRKLRQRRKIEYDHDESDDDEEGDDEEESVSDEDRVLGEEQMEAMARSVMNSRQ</sequence>
<dbReference type="CDD" id="cd18787">
    <property type="entry name" value="SF2_C_DEAD"/>
    <property type="match status" value="1"/>
</dbReference>
<dbReference type="EC" id="3.6.4.13" evidence="8"/>
<dbReference type="EMBL" id="HACM01002575">
    <property type="protein sequence ID" value="CRZ03017.1"/>
    <property type="molecule type" value="Transcribed_RNA"/>
</dbReference>
<dbReference type="PROSITE" id="PS51195">
    <property type="entry name" value="Q_MOTIF"/>
    <property type="match status" value="1"/>
</dbReference>
<feature type="non-terminal residue" evidence="13">
    <location>
        <position position="1"/>
    </location>
</feature>
<evidence type="ECO:0000256" key="6">
    <source>
        <dbReference type="PROSITE-ProRule" id="PRU00552"/>
    </source>
</evidence>
<dbReference type="Pfam" id="PF13959">
    <property type="entry name" value="CTE_SPB4"/>
    <property type="match status" value="1"/>
</dbReference>
<feature type="region of interest" description="Disordered" evidence="9">
    <location>
        <begin position="650"/>
        <end position="693"/>
    </location>
</feature>
<feature type="domain" description="Helicase ATP-binding" evidence="10">
    <location>
        <begin position="78"/>
        <end position="252"/>
    </location>
</feature>
<feature type="compositionally biased region" description="Acidic residues" evidence="9">
    <location>
        <begin position="668"/>
        <end position="686"/>
    </location>
</feature>
<dbReference type="Gene3D" id="3.40.50.300">
    <property type="entry name" value="P-loop containing nucleotide triphosphate hydrolases"/>
    <property type="match status" value="2"/>
</dbReference>
<comment type="catalytic activity">
    <reaction evidence="8">
        <text>ATP + H2O = ADP + phosphate + H(+)</text>
        <dbReference type="Rhea" id="RHEA:13065"/>
        <dbReference type="ChEBI" id="CHEBI:15377"/>
        <dbReference type="ChEBI" id="CHEBI:15378"/>
        <dbReference type="ChEBI" id="CHEBI:30616"/>
        <dbReference type="ChEBI" id="CHEBI:43474"/>
        <dbReference type="ChEBI" id="CHEBI:456216"/>
        <dbReference type="EC" id="3.6.4.13"/>
    </reaction>
</comment>
<dbReference type="CDD" id="cd17941">
    <property type="entry name" value="DEADc_DDX10"/>
    <property type="match status" value="1"/>
</dbReference>
<dbReference type="PROSITE" id="PS51192">
    <property type="entry name" value="HELICASE_ATP_BIND_1"/>
    <property type="match status" value="1"/>
</dbReference>
<dbReference type="SMART" id="SM00487">
    <property type="entry name" value="DEXDc"/>
    <property type="match status" value="1"/>
</dbReference>
<name>A0A0H5QN88_9EUKA</name>
<dbReference type="GO" id="GO:0003723">
    <property type="term" value="F:RNA binding"/>
    <property type="evidence" value="ECO:0007669"/>
    <property type="project" value="UniProtKB-UniRule"/>
</dbReference>
<organism evidence="13">
    <name type="scientific">Spongospora subterranea</name>
    <dbReference type="NCBI Taxonomy" id="70186"/>
    <lineage>
        <taxon>Eukaryota</taxon>
        <taxon>Sar</taxon>
        <taxon>Rhizaria</taxon>
        <taxon>Endomyxa</taxon>
        <taxon>Phytomyxea</taxon>
        <taxon>Plasmodiophorida</taxon>
        <taxon>Plasmodiophoridae</taxon>
        <taxon>Spongospora</taxon>
    </lineage>
</organism>
<dbReference type="GO" id="GO:0003724">
    <property type="term" value="F:RNA helicase activity"/>
    <property type="evidence" value="ECO:0007669"/>
    <property type="project" value="UniProtKB-EC"/>
</dbReference>
<dbReference type="GO" id="GO:0016887">
    <property type="term" value="F:ATP hydrolysis activity"/>
    <property type="evidence" value="ECO:0007669"/>
    <property type="project" value="RHEA"/>
</dbReference>
<feature type="domain" description="Helicase C-terminal" evidence="11">
    <location>
        <begin position="280"/>
        <end position="458"/>
    </location>
</feature>
<evidence type="ECO:0000313" key="13">
    <source>
        <dbReference type="EMBL" id="CRZ03017.1"/>
    </source>
</evidence>
<comment type="similarity">
    <text evidence="7">Belongs to the DEAD box helicase family.</text>
</comment>
<dbReference type="PROSITE" id="PS51194">
    <property type="entry name" value="HELICASE_CTER"/>
    <property type="match status" value="1"/>
</dbReference>
<dbReference type="Pfam" id="PF00271">
    <property type="entry name" value="Helicase_C"/>
    <property type="match status" value="1"/>
</dbReference>
<keyword evidence="5 8" id="KW-0694">RNA-binding</keyword>
<dbReference type="PANTHER" id="PTHR24031">
    <property type="entry name" value="RNA HELICASE"/>
    <property type="match status" value="1"/>
</dbReference>
<dbReference type="AlphaFoldDB" id="A0A0H5QN88"/>
<keyword evidence="1 7" id="KW-0547">Nucleotide-binding</keyword>
<evidence type="ECO:0000256" key="4">
    <source>
        <dbReference type="ARBA" id="ARBA00022840"/>
    </source>
</evidence>
<evidence type="ECO:0000256" key="5">
    <source>
        <dbReference type="ARBA" id="ARBA00022884"/>
    </source>
</evidence>
<evidence type="ECO:0000256" key="2">
    <source>
        <dbReference type="ARBA" id="ARBA00022801"/>
    </source>
</evidence>
<dbReference type="InterPro" id="IPR014001">
    <property type="entry name" value="Helicase_ATP-bd"/>
</dbReference>
<evidence type="ECO:0000259" key="10">
    <source>
        <dbReference type="PROSITE" id="PS51192"/>
    </source>
</evidence>
<protein>
    <recommendedName>
        <fullName evidence="8">ATP-dependent RNA helicase</fullName>
        <ecNumber evidence="8">3.6.4.13</ecNumber>
    </recommendedName>
</protein>
<dbReference type="SMART" id="SM00490">
    <property type="entry name" value="HELICc"/>
    <property type="match status" value="1"/>
</dbReference>
<feature type="short sequence motif" description="Q motif" evidence="6">
    <location>
        <begin position="47"/>
        <end position="75"/>
    </location>
</feature>
<comment type="function">
    <text evidence="8">RNA helicase.</text>
</comment>